<evidence type="ECO:0000259" key="8">
    <source>
        <dbReference type="Pfam" id="PF07715"/>
    </source>
</evidence>
<evidence type="ECO:0000313" key="10">
    <source>
        <dbReference type="Proteomes" id="UP000829476"/>
    </source>
</evidence>
<dbReference type="Proteomes" id="UP000829476">
    <property type="component" value="Chromosome"/>
</dbReference>
<evidence type="ECO:0000256" key="5">
    <source>
        <dbReference type="ARBA" id="ARBA00023136"/>
    </source>
</evidence>
<dbReference type="InterPro" id="IPR023997">
    <property type="entry name" value="TonB-dep_OMP_SusC/RagA_CS"/>
</dbReference>
<dbReference type="Pfam" id="PF13715">
    <property type="entry name" value="CarbopepD_reg_2"/>
    <property type="match status" value="1"/>
</dbReference>
<keyword evidence="10" id="KW-1185">Reference proteome</keyword>
<dbReference type="EMBL" id="CP094326">
    <property type="protein sequence ID" value="UNY98773.1"/>
    <property type="molecule type" value="Genomic_DNA"/>
</dbReference>
<dbReference type="Gene3D" id="2.40.170.20">
    <property type="entry name" value="TonB-dependent receptor, beta-barrel domain"/>
    <property type="match status" value="1"/>
</dbReference>
<dbReference type="RefSeq" id="WP_242937179.1">
    <property type="nucleotide sequence ID" value="NZ_CP094326.1"/>
</dbReference>
<evidence type="ECO:0000256" key="7">
    <source>
        <dbReference type="PROSITE-ProRule" id="PRU01360"/>
    </source>
</evidence>
<dbReference type="Gene3D" id="2.170.130.10">
    <property type="entry name" value="TonB-dependent receptor, plug domain"/>
    <property type="match status" value="1"/>
</dbReference>
<dbReference type="NCBIfam" id="TIGR04057">
    <property type="entry name" value="SusC_RagA_signa"/>
    <property type="match status" value="1"/>
</dbReference>
<gene>
    <name evidence="9" type="ORF">MQE36_00100</name>
</gene>
<dbReference type="Gene3D" id="2.60.40.1120">
    <property type="entry name" value="Carboxypeptidase-like, regulatory domain"/>
    <property type="match status" value="1"/>
</dbReference>
<keyword evidence="6 7" id="KW-0998">Cell outer membrane</keyword>
<dbReference type="InterPro" id="IPR012910">
    <property type="entry name" value="Plug_dom"/>
</dbReference>
<keyword evidence="3 7" id="KW-1134">Transmembrane beta strand</keyword>
<keyword evidence="2 7" id="KW-0813">Transport</keyword>
<evidence type="ECO:0000256" key="4">
    <source>
        <dbReference type="ARBA" id="ARBA00022692"/>
    </source>
</evidence>
<keyword evidence="5 7" id="KW-0472">Membrane</keyword>
<accession>A0ABY3YMB8</accession>
<name>A0ABY3YMB8_9FLAO</name>
<evidence type="ECO:0000256" key="3">
    <source>
        <dbReference type="ARBA" id="ARBA00022452"/>
    </source>
</evidence>
<evidence type="ECO:0000256" key="2">
    <source>
        <dbReference type="ARBA" id="ARBA00022448"/>
    </source>
</evidence>
<dbReference type="InterPro" id="IPR036942">
    <property type="entry name" value="Beta-barrel_TonB_sf"/>
</dbReference>
<protein>
    <submittedName>
        <fullName evidence="9">TonB-dependent receptor</fullName>
    </submittedName>
</protein>
<organism evidence="9 10">
    <name type="scientific">Zhouia spongiae</name>
    <dbReference type="NCBI Taxonomy" id="2202721"/>
    <lineage>
        <taxon>Bacteria</taxon>
        <taxon>Pseudomonadati</taxon>
        <taxon>Bacteroidota</taxon>
        <taxon>Flavobacteriia</taxon>
        <taxon>Flavobacteriales</taxon>
        <taxon>Flavobacteriaceae</taxon>
        <taxon>Zhouia</taxon>
    </lineage>
</organism>
<proteinExistence type="inferred from homology"/>
<dbReference type="InterPro" id="IPR037066">
    <property type="entry name" value="Plug_dom_sf"/>
</dbReference>
<dbReference type="InterPro" id="IPR023996">
    <property type="entry name" value="TonB-dep_OMP_SusC/RagA"/>
</dbReference>
<dbReference type="SUPFAM" id="SSF49464">
    <property type="entry name" value="Carboxypeptidase regulatory domain-like"/>
    <property type="match status" value="1"/>
</dbReference>
<comment type="similarity">
    <text evidence="7">Belongs to the TonB-dependent receptor family.</text>
</comment>
<dbReference type="Pfam" id="PF07715">
    <property type="entry name" value="Plug"/>
    <property type="match status" value="1"/>
</dbReference>
<dbReference type="NCBIfam" id="TIGR04056">
    <property type="entry name" value="OMP_RagA_SusC"/>
    <property type="match status" value="1"/>
</dbReference>
<feature type="domain" description="TonB-dependent receptor plug" evidence="8">
    <location>
        <begin position="221"/>
        <end position="327"/>
    </location>
</feature>
<dbReference type="InterPro" id="IPR039426">
    <property type="entry name" value="TonB-dep_rcpt-like"/>
</dbReference>
<reference evidence="9 10" key="1">
    <citation type="journal article" date="2018" name="Int. J. Syst. Evol. Microbiol.">
        <title>Zhouia spongiae sp. nov., isolated from a marine sponge.</title>
        <authorList>
            <person name="Zhuang L."/>
            <person name="Lin B."/>
            <person name="Qin F."/>
            <person name="Luo L."/>
        </authorList>
    </citation>
    <scope>NUCLEOTIDE SEQUENCE [LARGE SCALE GENOMIC DNA]</scope>
    <source>
        <strain evidence="9 10">HN-Y44</strain>
    </source>
</reference>
<evidence type="ECO:0000313" key="9">
    <source>
        <dbReference type="EMBL" id="UNY98773.1"/>
    </source>
</evidence>
<keyword evidence="9" id="KW-0675">Receptor</keyword>
<evidence type="ECO:0000256" key="6">
    <source>
        <dbReference type="ARBA" id="ARBA00023237"/>
    </source>
</evidence>
<comment type="subcellular location">
    <subcellularLocation>
        <location evidence="1 7">Cell outer membrane</location>
        <topology evidence="1 7">Multi-pass membrane protein</topology>
    </subcellularLocation>
</comment>
<dbReference type="InterPro" id="IPR008969">
    <property type="entry name" value="CarboxyPept-like_regulatory"/>
</dbReference>
<dbReference type="PROSITE" id="PS52016">
    <property type="entry name" value="TONB_DEPENDENT_REC_3"/>
    <property type="match status" value="1"/>
</dbReference>
<dbReference type="SUPFAM" id="SSF56935">
    <property type="entry name" value="Porins"/>
    <property type="match status" value="1"/>
</dbReference>
<keyword evidence="4 7" id="KW-0812">Transmembrane</keyword>
<evidence type="ECO:0000256" key="1">
    <source>
        <dbReference type="ARBA" id="ARBA00004571"/>
    </source>
</evidence>
<sequence length="1150" mass="128752">MNLNFTNYSSGKWKRILLLMMRTFIFLFCTTVFSFTTHNVFSQNTKVTINEDKVLTIDEVFDLIRTQTDYSFLYERDLFKNTPKVHLKKGKIEANELLKSIISSKKYKLDLMENNVIVISETLLMPTIQKHEINGIVVDKDGQPMPGANILEKGTTNGVQSDFDGNFTLLVSNQPVTLVISFIGFKTQEIQATSSGHIKVILEEEAAALDEVVVVGFGTQKKKDLTGAVSQVKMDEVLGSRPVTSLGSALQGTMSGFTTSTSVLPGGDNSFNIRGITSINGGGPLILVDNTVMENLKMLNLNDIESITVLKDASAAAIYGARASFGVVLITTKKGKSNQKPSIRYTNNFSVSKPINILEAASPLETVTALKDMGYDAYWSGQNIDLWLDLLNEYIADPSKYPLGWTEVNGTKYFLKETNVVEDMFESFGGFKSMHNLSIVGGSEKSSYRISFGQLDEDGVLITDKDSYKRTNISSYVSSDVTPWLTTSLDVKYAADDRGYPNTGSFGLFRTDYPSYHPEGTIPYQGEEYPVQTPENAIKYGTKQTWKNNNIRLFSHTEIKLIEDLKITFDYSYQQNSQKNRRYNNYFLLQQGLQDALNPSDQNTTFYLANELRTYKTLNLFANYNKSFKNVHNFESLVGFNQEERNYESHWSRSFLQISNEQPSLGGTTGATPPETDDAYDRYTLRGAFGRLSYNYKEKYLVSFNGRYDLSSKFPDGYRNGFFPSVSAGWVISREPFFKPVENTLSFFKIRGSLGSLGNQNIGNYGFLATMNPFNANWINNDQQPTSLTTPGLVRSNYTWEKVESLNGGVDFGAFRNRLTGAFEIFKRQTIGMLAPGLDFPAVAGAPAPLQNAADLKTTGWELTLNWKGGNTEKLSYGLGVVISDSKAVITKYRNENNALMIGGSGGLNNYYIGMEIGEIWGYETDGFYTASDFNSDGTLKEEVVRINGVISHEGDIKYKNLRDSETSVNTIDAGENTLENSGDRRIIGNTTPRYSYGFNGFLDYKNFSFSFILQGVAKRNLWVGGDVMFPHSGYFSTLQSHQLDYWTPENTNAYYGRIYANTQEAHGVNQRVQTKFLQDASYLRVKNVTLSYKLPKNVIEKLGLGELSIFYSGENLFTFTNLVQGVDPESTAWSYPNYTTSSIGINVNF</sequence>